<proteinExistence type="predicted"/>
<name>A0ABS8BIU6_9NEIS</name>
<protein>
    <submittedName>
        <fullName evidence="1">DUF6387 family protein</fullName>
    </submittedName>
</protein>
<dbReference type="RefSeq" id="WP_226763309.1">
    <property type="nucleotide sequence ID" value="NZ_JAJAWG010000002.1"/>
</dbReference>
<comment type="caution">
    <text evidence="1">The sequence shown here is derived from an EMBL/GenBank/DDBJ whole genome shotgun (WGS) entry which is preliminary data.</text>
</comment>
<dbReference type="InterPro" id="IPR045664">
    <property type="entry name" value="DUF6387"/>
</dbReference>
<evidence type="ECO:0000313" key="1">
    <source>
        <dbReference type="EMBL" id="MCB5195511.1"/>
    </source>
</evidence>
<evidence type="ECO:0000313" key="2">
    <source>
        <dbReference type="Proteomes" id="UP001198034"/>
    </source>
</evidence>
<sequence length="281" mass="32397">MLSEETKKQFSWLNNDAYDAITANFTLENWLSEFQYRSDWWISWRIPDQFASDEERERILSRRIEFLTSYCERMKLKEEGVNAQLYEYDYSPVQSLTADSLATHAGDLFFSAEVAALEIDAYDFLAGAGSRSKLDALTNRPVHLIGIDRFEDVAEAIGSEVLARINLLASDELIIKGLRQWLKQVRAELAFQDIGEESFGDGDIKRWRDLRVLQYIDITLFDKLVNKTKKTQLKQHQSGEILFPHADFSPGERIRKTVKPEAERMLNSHVLACLEGQISYA</sequence>
<dbReference type="EMBL" id="JAJAWG010000002">
    <property type="protein sequence ID" value="MCB5195511.1"/>
    <property type="molecule type" value="Genomic_DNA"/>
</dbReference>
<keyword evidence="2" id="KW-1185">Reference proteome</keyword>
<dbReference type="Proteomes" id="UP001198034">
    <property type="component" value="Unassembled WGS sequence"/>
</dbReference>
<dbReference type="Pfam" id="PF19924">
    <property type="entry name" value="DUF6387"/>
    <property type="match status" value="1"/>
</dbReference>
<accession>A0ABS8BIU6</accession>
<gene>
    <name evidence="1" type="ORF">LG219_04295</name>
</gene>
<reference evidence="1 2" key="1">
    <citation type="submission" date="2021-10" db="EMBL/GenBank/DDBJ databases">
        <authorList>
            <person name="Chen M."/>
        </authorList>
    </citation>
    <scope>NUCLEOTIDE SEQUENCE [LARGE SCALE GENOMIC DNA]</scope>
    <source>
        <strain evidence="1 2">H3-26</strain>
    </source>
</reference>
<organism evidence="1 2">
    <name type="scientific">Deefgea salmonis</name>
    <dbReference type="NCBI Taxonomy" id="2875502"/>
    <lineage>
        <taxon>Bacteria</taxon>
        <taxon>Pseudomonadati</taxon>
        <taxon>Pseudomonadota</taxon>
        <taxon>Betaproteobacteria</taxon>
        <taxon>Neisseriales</taxon>
        <taxon>Chitinibacteraceae</taxon>
        <taxon>Deefgea</taxon>
    </lineage>
</organism>